<dbReference type="EMBL" id="HACG01052371">
    <property type="protein sequence ID" value="CEK99242.1"/>
    <property type="molecule type" value="Transcribed_RNA"/>
</dbReference>
<accession>A0A0B7C209</accession>
<proteinExistence type="predicted"/>
<protein>
    <submittedName>
        <fullName evidence="2">Uncharacterized protein</fullName>
    </submittedName>
</protein>
<gene>
    <name evidence="2" type="primary">ORF220800</name>
</gene>
<dbReference type="AlphaFoldDB" id="A0A0B7C209"/>
<reference evidence="2" key="1">
    <citation type="submission" date="2014-12" db="EMBL/GenBank/DDBJ databases">
        <title>Insight into the proteome of Arion vulgaris.</title>
        <authorList>
            <person name="Aradska J."/>
            <person name="Bulat T."/>
            <person name="Smidak R."/>
            <person name="Sarate P."/>
            <person name="Gangsoo J."/>
            <person name="Sialana F."/>
            <person name="Bilban M."/>
            <person name="Lubec G."/>
        </authorList>
    </citation>
    <scope>NUCLEOTIDE SEQUENCE</scope>
    <source>
        <tissue evidence="2">Skin</tissue>
    </source>
</reference>
<keyword evidence="1" id="KW-0472">Membrane</keyword>
<sequence length="79" mass="9298">FLNFYFTGLIGFFHGIFSIKLVKPFQFFYFVQAHIYERLKYTVIAFIFQSSVTESLRETSVVKNTFKCLFTAFPIVVTC</sequence>
<evidence type="ECO:0000313" key="2">
    <source>
        <dbReference type="EMBL" id="CEK99242.1"/>
    </source>
</evidence>
<feature type="non-terminal residue" evidence="2">
    <location>
        <position position="1"/>
    </location>
</feature>
<feature type="transmembrane region" description="Helical" evidence="1">
    <location>
        <begin position="6"/>
        <end position="31"/>
    </location>
</feature>
<keyword evidence="1" id="KW-0812">Transmembrane</keyword>
<feature type="non-terminal residue" evidence="2">
    <location>
        <position position="79"/>
    </location>
</feature>
<name>A0A0B7C209_9EUPU</name>
<evidence type="ECO:0000256" key="1">
    <source>
        <dbReference type="SAM" id="Phobius"/>
    </source>
</evidence>
<organism evidence="2">
    <name type="scientific">Arion vulgaris</name>
    <dbReference type="NCBI Taxonomy" id="1028688"/>
    <lineage>
        <taxon>Eukaryota</taxon>
        <taxon>Metazoa</taxon>
        <taxon>Spiralia</taxon>
        <taxon>Lophotrochozoa</taxon>
        <taxon>Mollusca</taxon>
        <taxon>Gastropoda</taxon>
        <taxon>Heterobranchia</taxon>
        <taxon>Euthyneura</taxon>
        <taxon>Panpulmonata</taxon>
        <taxon>Eupulmonata</taxon>
        <taxon>Stylommatophora</taxon>
        <taxon>Helicina</taxon>
        <taxon>Arionoidea</taxon>
        <taxon>Arionidae</taxon>
        <taxon>Arion</taxon>
    </lineage>
</organism>
<keyword evidence="1" id="KW-1133">Transmembrane helix</keyword>